<accession>C3YI26</accession>
<gene>
    <name evidence="1" type="ORF">BRAFLDRAFT_71556</name>
</gene>
<protein>
    <submittedName>
        <fullName evidence="1">Uncharacterized protein</fullName>
    </submittedName>
</protein>
<organism>
    <name type="scientific">Branchiostoma floridae</name>
    <name type="common">Florida lancelet</name>
    <name type="synonym">Amphioxus</name>
    <dbReference type="NCBI Taxonomy" id="7739"/>
    <lineage>
        <taxon>Eukaryota</taxon>
        <taxon>Metazoa</taxon>
        <taxon>Chordata</taxon>
        <taxon>Cephalochordata</taxon>
        <taxon>Leptocardii</taxon>
        <taxon>Amphioxiformes</taxon>
        <taxon>Branchiostomatidae</taxon>
        <taxon>Branchiostoma</taxon>
    </lineage>
</organism>
<name>C3YI26_BRAFL</name>
<dbReference type="EMBL" id="GG666514">
    <property type="protein sequence ID" value="EEN60163.1"/>
    <property type="molecule type" value="Genomic_DNA"/>
</dbReference>
<evidence type="ECO:0000313" key="1">
    <source>
        <dbReference type="EMBL" id="EEN60163.1"/>
    </source>
</evidence>
<sequence length="103" mass="11816">MAYLCLQLSHHSLYIRNERDQMWLLKSETRLMTISTTATVSCHDVLKILYLPFPRNGVNKHTCLHLVSHLVSHTHSLPVSLRSMNNFMVGFLNLKNVPVSITT</sequence>
<proteinExistence type="predicted"/>
<dbReference type="InParanoid" id="C3YI26"/>
<dbReference type="AlphaFoldDB" id="C3YI26"/>
<reference evidence="1" key="1">
    <citation type="journal article" date="2008" name="Nature">
        <title>The amphioxus genome and the evolution of the chordate karyotype.</title>
        <authorList>
            <consortium name="US DOE Joint Genome Institute (JGI-PGF)"/>
            <person name="Putnam N.H."/>
            <person name="Butts T."/>
            <person name="Ferrier D.E.K."/>
            <person name="Furlong R.F."/>
            <person name="Hellsten U."/>
            <person name="Kawashima T."/>
            <person name="Robinson-Rechavi M."/>
            <person name="Shoguchi E."/>
            <person name="Terry A."/>
            <person name="Yu J.-K."/>
            <person name="Benito-Gutierrez E.L."/>
            <person name="Dubchak I."/>
            <person name="Garcia-Fernandez J."/>
            <person name="Gibson-Brown J.J."/>
            <person name="Grigoriev I.V."/>
            <person name="Horton A.C."/>
            <person name="de Jong P.J."/>
            <person name="Jurka J."/>
            <person name="Kapitonov V.V."/>
            <person name="Kohara Y."/>
            <person name="Kuroki Y."/>
            <person name="Lindquist E."/>
            <person name="Lucas S."/>
            <person name="Osoegawa K."/>
            <person name="Pennacchio L.A."/>
            <person name="Salamov A.A."/>
            <person name="Satou Y."/>
            <person name="Sauka-Spengler T."/>
            <person name="Schmutz J."/>
            <person name="Shin-I T."/>
            <person name="Toyoda A."/>
            <person name="Bronner-Fraser M."/>
            <person name="Fujiyama A."/>
            <person name="Holland L.Z."/>
            <person name="Holland P.W.H."/>
            <person name="Satoh N."/>
            <person name="Rokhsar D.S."/>
        </authorList>
    </citation>
    <scope>NUCLEOTIDE SEQUENCE [LARGE SCALE GENOMIC DNA]</scope>
    <source>
        <strain evidence="1">S238N-H82</strain>
        <tissue evidence="1">Testes</tissue>
    </source>
</reference>